<dbReference type="Pfam" id="PF00106">
    <property type="entry name" value="adh_short"/>
    <property type="match status" value="1"/>
</dbReference>
<organism evidence="5 6">
    <name type="scientific">Purpureocillium lilacinum</name>
    <name type="common">Paecilomyces lilacinus</name>
    <dbReference type="NCBI Taxonomy" id="33203"/>
    <lineage>
        <taxon>Eukaryota</taxon>
        <taxon>Fungi</taxon>
        <taxon>Dikarya</taxon>
        <taxon>Ascomycota</taxon>
        <taxon>Pezizomycotina</taxon>
        <taxon>Sordariomycetes</taxon>
        <taxon>Hypocreomycetidae</taxon>
        <taxon>Hypocreales</taxon>
        <taxon>Ophiocordycipitaceae</taxon>
        <taxon>Purpureocillium</taxon>
    </lineage>
</organism>
<keyword evidence="2" id="KW-0521">NADP</keyword>
<dbReference type="PROSITE" id="PS00061">
    <property type="entry name" value="ADH_SHORT"/>
    <property type="match status" value="1"/>
</dbReference>
<dbReference type="PANTHER" id="PTHR43008:SF9">
    <property type="entry name" value="OXIDOREDUCTASE"/>
    <property type="match status" value="1"/>
</dbReference>
<dbReference type="EMBL" id="JAWRVI010000030">
    <property type="protein sequence ID" value="KAK4087645.1"/>
    <property type="molecule type" value="Genomic_DNA"/>
</dbReference>
<comment type="similarity">
    <text evidence="1">Belongs to the short-chain dehydrogenases/reductases (SDR) family.</text>
</comment>
<dbReference type="InterPro" id="IPR020904">
    <property type="entry name" value="Sc_DH/Rdtase_CS"/>
</dbReference>
<dbReference type="Gene3D" id="3.40.50.720">
    <property type="entry name" value="NAD(P)-binding Rossmann-like Domain"/>
    <property type="match status" value="1"/>
</dbReference>
<proteinExistence type="inferred from homology"/>
<evidence type="ECO:0000313" key="6">
    <source>
        <dbReference type="Proteomes" id="UP001287286"/>
    </source>
</evidence>
<dbReference type="InterPro" id="IPR036291">
    <property type="entry name" value="NAD(P)-bd_dom_sf"/>
</dbReference>
<evidence type="ECO:0000256" key="1">
    <source>
        <dbReference type="ARBA" id="ARBA00006484"/>
    </source>
</evidence>
<comment type="caution">
    <text evidence="5">The sequence shown here is derived from an EMBL/GenBank/DDBJ whole genome shotgun (WGS) entry which is preliminary data.</text>
</comment>
<keyword evidence="3" id="KW-0560">Oxidoreductase</keyword>
<dbReference type="InterPro" id="IPR005502">
    <property type="entry name" value="Ribosyl_crysJ1"/>
</dbReference>
<reference evidence="5 6" key="1">
    <citation type="journal article" date="2024" name="Microbiol. Resour. Announc.">
        <title>Genome annotations for the ascomycete fungi Trichoderma harzianum, Trichoderma aggressivum, and Purpureocillium lilacinum.</title>
        <authorList>
            <person name="Beijen E.P.W."/>
            <person name="Ohm R.A."/>
        </authorList>
    </citation>
    <scope>NUCLEOTIDE SEQUENCE [LARGE SCALE GENOMIC DNA]</scope>
    <source>
        <strain evidence="5 6">CBS 150709</strain>
    </source>
</reference>
<name>A0ABR0BUI6_PURLI</name>
<dbReference type="PANTHER" id="PTHR43008">
    <property type="entry name" value="BENZIL REDUCTASE"/>
    <property type="match status" value="1"/>
</dbReference>
<gene>
    <name evidence="5" type="ORF">Purlil1_7976</name>
</gene>
<dbReference type="InterPro" id="IPR057326">
    <property type="entry name" value="KR_dom"/>
</dbReference>
<evidence type="ECO:0000256" key="3">
    <source>
        <dbReference type="ARBA" id="ARBA00023002"/>
    </source>
</evidence>
<dbReference type="Pfam" id="PF03747">
    <property type="entry name" value="ADP_ribosyl_GH"/>
    <property type="match status" value="1"/>
</dbReference>
<dbReference type="InterPro" id="IPR002347">
    <property type="entry name" value="SDR_fam"/>
</dbReference>
<dbReference type="Gene3D" id="1.10.4080.10">
    <property type="entry name" value="ADP-ribosylation/Crystallin J1"/>
    <property type="match status" value="1"/>
</dbReference>
<dbReference type="Proteomes" id="UP001287286">
    <property type="component" value="Unassembled WGS sequence"/>
</dbReference>
<dbReference type="SUPFAM" id="SSF101478">
    <property type="entry name" value="ADP-ribosylglycohydrolase"/>
    <property type="match status" value="1"/>
</dbReference>
<evidence type="ECO:0000259" key="4">
    <source>
        <dbReference type="SMART" id="SM00822"/>
    </source>
</evidence>
<sequence>MAPSIVRDLELPSHPIPESLQTPSAATPVPALFSLAGKTIAITGGGRGLGLTMALAVVEAGGSVACLDVLPSPGPDWARLEKTASTNKASASYRICDVIDDAALGASIDEIAAEAGARGEPLWGCIACAGIQQQTPALQYPAADFDRMMRVNVTGVFNTCRHTARILQEARRPGSIVMIASISGNIANRGLTCTAYNSSKAAVQQMCRSLAQEWGEYGIRVNTISPGYIRTAMTDQLLAENPKVKDKWMAGALLDALLFTWGWTQSAVAAEFSGHGSTLDLAPHITVDDAAIIRFHDISQNVMDKLQLSQGGLHRLAKVGLHDSIVGCIVGSALGDAVGLYTEFLSGELSAAAYPDRKFVLSPASQATPFRRDTHRGPHRPGEWTDDTDHAMLLLLSCLHTDLKTLDPKDLAARLHTWVQFGFLPLDTLPLGLGRTVGAIVRTKTYLDDPEATARRHWVNAKYNAAPNGSLMRTHPLGLVCLDKSVEETFEVAAAFSAVTHVDPRCVVACAIGTALVRGLVLQEVRSEAGIDSMVETAINWYARHRARALQDDPERRDEPDLDATELRRHAKVEHLKDLELDDSYKIGYVYKTFGSGLHLLRLAMRSTSTGTLTSRAAAFEPLITDLIMLGGDADTNACFAGALLGAYLGYVNLPVNWREGLRHGAWLMGKAEGLCRMLGVADGEYVGSADKETARDGGRGGMPSEADMERKVMVLQAWMAEQEQEAKRRASKAEDKKWFKWKN</sequence>
<protein>
    <recommendedName>
        <fullName evidence="4">Ketoreductase domain-containing protein</fullName>
    </recommendedName>
</protein>
<dbReference type="PRINTS" id="PR00081">
    <property type="entry name" value="GDHRDH"/>
</dbReference>
<keyword evidence="6" id="KW-1185">Reference proteome</keyword>
<evidence type="ECO:0000313" key="5">
    <source>
        <dbReference type="EMBL" id="KAK4087645.1"/>
    </source>
</evidence>
<dbReference type="InterPro" id="IPR036705">
    <property type="entry name" value="Ribosyl_crysJ1_sf"/>
</dbReference>
<accession>A0ABR0BUI6</accession>
<feature type="domain" description="Ketoreductase" evidence="4">
    <location>
        <begin position="38"/>
        <end position="227"/>
    </location>
</feature>
<dbReference type="SUPFAM" id="SSF51735">
    <property type="entry name" value="NAD(P)-binding Rossmann-fold domains"/>
    <property type="match status" value="1"/>
</dbReference>
<evidence type="ECO:0000256" key="2">
    <source>
        <dbReference type="ARBA" id="ARBA00022857"/>
    </source>
</evidence>
<dbReference type="SMART" id="SM00822">
    <property type="entry name" value="PKS_KR"/>
    <property type="match status" value="1"/>
</dbReference>